<name>A0A6L2Q4F8_COPFO</name>
<dbReference type="AlphaFoldDB" id="A0A6L2Q4F8"/>
<accession>A0A6L2Q4F8</accession>
<protein>
    <recommendedName>
        <fullName evidence="4">Gustatory receptor</fullName>
    </recommendedName>
</protein>
<evidence type="ECO:0000313" key="2">
    <source>
        <dbReference type="EMBL" id="GFG38412.1"/>
    </source>
</evidence>
<organism evidence="2 3">
    <name type="scientific">Coptotermes formosanus</name>
    <name type="common">Formosan subterranean termite</name>
    <dbReference type="NCBI Taxonomy" id="36987"/>
    <lineage>
        <taxon>Eukaryota</taxon>
        <taxon>Metazoa</taxon>
        <taxon>Ecdysozoa</taxon>
        <taxon>Arthropoda</taxon>
        <taxon>Hexapoda</taxon>
        <taxon>Insecta</taxon>
        <taxon>Pterygota</taxon>
        <taxon>Neoptera</taxon>
        <taxon>Polyneoptera</taxon>
        <taxon>Dictyoptera</taxon>
        <taxon>Blattodea</taxon>
        <taxon>Blattoidea</taxon>
        <taxon>Termitoidae</taxon>
        <taxon>Rhinotermitidae</taxon>
        <taxon>Coptotermes</taxon>
    </lineage>
</organism>
<keyword evidence="1" id="KW-0472">Membrane</keyword>
<dbReference type="Proteomes" id="UP000502823">
    <property type="component" value="Unassembled WGS sequence"/>
</dbReference>
<gene>
    <name evidence="2" type="ORF">Cfor_06729</name>
</gene>
<proteinExistence type="predicted"/>
<feature type="transmembrane region" description="Helical" evidence="1">
    <location>
        <begin position="137"/>
        <end position="158"/>
    </location>
</feature>
<dbReference type="EMBL" id="BLKM01000774">
    <property type="protein sequence ID" value="GFG38412.1"/>
    <property type="molecule type" value="Genomic_DNA"/>
</dbReference>
<evidence type="ECO:0000256" key="1">
    <source>
        <dbReference type="SAM" id="Phobius"/>
    </source>
</evidence>
<feature type="transmembrane region" description="Helical" evidence="1">
    <location>
        <begin position="98"/>
        <end position="117"/>
    </location>
</feature>
<keyword evidence="1" id="KW-0812">Transmembrane</keyword>
<evidence type="ECO:0008006" key="4">
    <source>
        <dbReference type="Google" id="ProtNLM"/>
    </source>
</evidence>
<evidence type="ECO:0000313" key="3">
    <source>
        <dbReference type="Proteomes" id="UP000502823"/>
    </source>
</evidence>
<keyword evidence="3" id="KW-1185">Reference proteome</keyword>
<keyword evidence="1" id="KW-1133">Transmembrane helix</keyword>
<reference evidence="3" key="1">
    <citation type="submission" date="2020-01" db="EMBL/GenBank/DDBJ databases">
        <title>Draft genome sequence of the Termite Coptotermes fromosanus.</title>
        <authorList>
            <person name="Itakura S."/>
            <person name="Yosikawa Y."/>
            <person name="Umezawa K."/>
        </authorList>
    </citation>
    <scope>NUCLEOTIDE SEQUENCE [LARGE SCALE GENOMIC DNA]</scope>
</reference>
<comment type="caution">
    <text evidence="2">The sequence shown here is derived from an EMBL/GenBank/DDBJ whole genome shotgun (WGS) entry which is preliminary data.</text>
</comment>
<dbReference type="InParanoid" id="A0A6L2Q4F8"/>
<sequence>MNSTEGKLFVRRNIKANSRIHSDTECTYNSDIKTVSQIQETLSLAGMGRKISYEKMLEKDNEEPFHKELKPLLILLRLLGCFPVYFSKSDVPRHRAFSAAFVYSVCLYVIINVISFLGLRNGVLHLFKKNDSIGDSIYNSLLMIMLVNCIGVPLLAWLDTPKFVQYLHKWEEFQVGSN</sequence>